<proteinExistence type="predicted"/>
<feature type="region of interest" description="Disordered" evidence="1">
    <location>
        <begin position="1"/>
        <end position="49"/>
    </location>
</feature>
<feature type="region of interest" description="Disordered" evidence="1">
    <location>
        <begin position="67"/>
        <end position="93"/>
    </location>
</feature>
<reference evidence="2 3" key="1">
    <citation type="submission" date="2024-03" db="EMBL/GenBank/DDBJ databases">
        <title>Aureococcus anophagefferens CCMP1851 and Kratosvirus quantuckense: Draft genome of a second virus-susceptible host strain in the model system.</title>
        <authorList>
            <person name="Chase E."/>
            <person name="Truchon A.R."/>
            <person name="Schepens W."/>
            <person name="Wilhelm S.W."/>
        </authorList>
    </citation>
    <scope>NUCLEOTIDE SEQUENCE [LARGE SCALE GENOMIC DNA]</scope>
    <source>
        <strain evidence="2 3">CCMP1851</strain>
    </source>
</reference>
<evidence type="ECO:0000313" key="3">
    <source>
        <dbReference type="Proteomes" id="UP001363151"/>
    </source>
</evidence>
<dbReference type="EMBL" id="JBBJCI010000119">
    <property type="protein sequence ID" value="KAK7248182.1"/>
    <property type="molecule type" value="Genomic_DNA"/>
</dbReference>
<evidence type="ECO:0000313" key="2">
    <source>
        <dbReference type="EMBL" id="KAK7248182.1"/>
    </source>
</evidence>
<feature type="compositionally biased region" description="Pro residues" evidence="1">
    <location>
        <begin position="32"/>
        <end position="43"/>
    </location>
</feature>
<gene>
    <name evidence="2" type="ORF">SO694_00081050</name>
</gene>
<feature type="compositionally biased region" description="Low complexity" evidence="1">
    <location>
        <begin position="8"/>
        <end position="31"/>
    </location>
</feature>
<evidence type="ECO:0000256" key="1">
    <source>
        <dbReference type="SAM" id="MobiDB-lite"/>
    </source>
</evidence>
<name>A0ABR1G5B2_AURAN</name>
<organism evidence="2 3">
    <name type="scientific">Aureococcus anophagefferens</name>
    <name type="common">Harmful bloom alga</name>
    <dbReference type="NCBI Taxonomy" id="44056"/>
    <lineage>
        <taxon>Eukaryota</taxon>
        <taxon>Sar</taxon>
        <taxon>Stramenopiles</taxon>
        <taxon>Ochrophyta</taxon>
        <taxon>Pelagophyceae</taxon>
        <taxon>Pelagomonadales</taxon>
        <taxon>Pelagomonadaceae</taxon>
        <taxon>Aureococcus</taxon>
    </lineage>
</organism>
<protein>
    <submittedName>
        <fullName evidence="2">Uncharacterized protein</fullName>
    </submittedName>
</protein>
<accession>A0ABR1G5B2</accession>
<sequence>MDVQTMEPKAPALANATNASPAAAPAAQKAPPASPAAPEPAPAPAVDAGAPEEAPLFAVKELVEVSRRKFPAPAQQRRRRARAAPPSEEPADAAWLRGVLATAPRDVPDELDLEAFHAARRASSPPAAASRARRRRRACGAGARSLARLEADNHVMVVDGTLFLV</sequence>
<keyword evidence="3" id="KW-1185">Reference proteome</keyword>
<dbReference type="Proteomes" id="UP001363151">
    <property type="component" value="Unassembled WGS sequence"/>
</dbReference>
<comment type="caution">
    <text evidence="2">The sequence shown here is derived from an EMBL/GenBank/DDBJ whole genome shotgun (WGS) entry which is preliminary data.</text>
</comment>